<name>A0A1A9WAQ0_9MUSC</name>
<feature type="chain" id="PRO_5008400187" evidence="1">
    <location>
        <begin position="23"/>
        <end position="159"/>
    </location>
</feature>
<keyword evidence="3" id="KW-1185">Reference proteome</keyword>
<sequence length="159" mass="18309">MFYYRLIFIWLSLLYLTVLTKSRNISENIKAQNVLIVEDIENFLITHPSLRINSLQKQITTRYVLGVKGEDDHLLAQFADTLEYPAKKDVSVDLRYPEKDGITGDILTYIEIETLQDNEDGNAYVVSGGIGQRSIFIILEAKQTEHFSYNAHFYGVKKN</sequence>
<organism evidence="2 3">
    <name type="scientific">Glossina brevipalpis</name>
    <dbReference type="NCBI Taxonomy" id="37001"/>
    <lineage>
        <taxon>Eukaryota</taxon>
        <taxon>Metazoa</taxon>
        <taxon>Ecdysozoa</taxon>
        <taxon>Arthropoda</taxon>
        <taxon>Hexapoda</taxon>
        <taxon>Insecta</taxon>
        <taxon>Pterygota</taxon>
        <taxon>Neoptera</taxon>
        <taxon>Endopterygota</taxon>
        <taxon>Diptera</taxon>
        <taxon>Brachycera</taxon>
        <taxon>Muscomorpha</taxon>
        <taxon>Hippoboscoidea</taxon>
        <taxon>Glossinidae</taxon>
        <taxon>Glossina</taxon>
    </lineage>
</organism>
<dbReference type="Proteomes" id="UP000091820">
    <property type="component" value="Unassembled WGS sequence"/>
</dbReference>
<accession>A0A1A9WAQ0</accession>
<feature type="signal peptide" evidence="1">
    <location>
        <begin position="1"/>
        <end position="22"/>
    </location>
</feature>
<evidence type="ECO:0000256" key="1">
    <source>
        <dbReference type="SAM" id="SignalP"/>
    </source>
</evidence>
<evidence type="ECO:0000313" key="3">
    <source>
        <dbReference type="Proteomes" id="UP000091820"/>
    </source>
</evidence>
<keyword evidence="1" id="KW-0732">Signal</keyword>
<dbReference type="AlphaFoldDB" id="A0A1A9WAQ0"/>
<reference evidence="2" key="2">
    <citation type="submission" date="2020-05" db="UniProtKB">
        <authorList>
            <consortium name="EnsemblMetazoa"/>
        </authorList>
    </citation>
    <scope>IDENTIFICATION</scope>
    <source>
        <strain evidence="2">IAEA</strain>
    </source>
</reference>
<dbReference type="InterPro" id="IPR031734">
    <property type="entry name" value="MBF2"/>
</dbReference>
<proteinExistence type="predicted"/>
<evidence type="ECO:0000313" key="2">
    <source>
        <dbReference type="EnsemblMetazoa" id="GBRI012435-PA"/>
    </source>
</evidence>
<protein>
    <submittedName>
        <fullName evidence="2">Uncharacterized protein</fullName>
    </submittedName>
</protein>
<dbReference type="EnsemblMetazoa" id="GBRI012435-RA">
    <property type="protein sequence ID" value="GBRI012435-PA"/>
    <property type="gene ID" value="GBRI012435"/>
</dbReference>
<dbReference type="Pfam" id="PF15868">
    <property type="entry name" value="MBF2"/>
    <property type="match status" value="1"/>
</dbReference>
<reference evidence="3" key="1">
    <citation type="submission" date="2014-03" db="EMBL/GenBank/DDBJ databases">
        <authorList>
            <person name="Aksoy S."/>
            <person name="Warren W."/>
            <person name="Wilson R.K."/>
        </authorList>
    </citation>
    <scope>NUCLEOTIDE SEQUENCE [LARGE SCALE GENOMIC DNA]</scope>
    <source>
        <strain evidence="3">IAEA</strain>
    </source>
</reference>
<dbReference type="VEuPathDB" id="VectorBase:GBRI012435"/>